<dbReference type="EMBL" id="VFNX01000001">
    <property type="protein sequence ID" value="TQK97447.1"/>
    <property type="molecule type" value="Genomic_DNA"/>
</dbReference>
<reference evidence="1 2" key="1">
    <citation type="submission" date="2019-06" db="EMBL/GenBank/DDBJ databases">
        <title>Sequencing the genomes of 1000 actinobacteria strains.</title>
        <authorList>
            <person name="Klenk H.-P."/>
        </authorList>
    </citation>
    <scope>NUCLEOTIDE SEQUENCE [LARGE SCALE GENOMIC DNA]</scope>
    <source>
        <strain evidence="1 2">DSM 41929</strain>
    </source>
</reference>
<keyword evidence="2" id="KW-1185">Reference proteome</keyword>
<name>A0A542UEE0_9ACTN</name>
<dbReference type="Proteomes" id="UP000318103">
    <property type="component" value="Unassembled WGS sequence"/>
</dbReference>
<protein>
    <submittedName>
        <fullName evidence="1">Uncharacterized protein</fullName>
    </submittedName>
</protein>
<accession>A0A542UEE0</accession>
<comment type="caution">
    <text evidence="1">The sequence shown here is derived from an EMBL/GenBank/DDBJ whole genome shotgun (WGS) entry which is preliminary data.</text>
</comment>
<dbReference type="AlphaFoldDB" id="A0A542UEE0"/>
<sequence>MGPLTAVQRGLVGAHAPSGTTAQALTQVMTGTVAGSSLGTQPGGFLVEDPAAGGVLTPAQAAGPLAALVTCFGGRLHLMTRPFEQPA</sequence>
<evidence type="ECO:0000313" key="1">
    <source>
        <dbReference type="EMBL" id="TQK97447.1"/>
    </source>
</evidence>
<evidence type="ECO:0000313" key="2">
    <source>
        <dbReference type="Proteomes" id="UP000318103"/>
    </source>
</evidence>
<organism evidence="1 2">
    <name type="scientific">Streptomyces puniciscabiei</name>
    <dbReference type="NCBI Taxonomy" id="164348"/>
    <lineage>
        <taxon>Bacteria</taxon>
        <taxon>Bacillati</taxon>
        <taxon>Actinomycetota</taxon>
        <taxon>Actinomycetes</taxon>
        <taxon>Kitasatosporales</taxon>
        <taxon>Streptomycetaceae</taxon>
        <taxon>Streptomyces</taxon>
    </lineage>
</organism>
<gene>
    <name evidence="1" type="ORF">FB563_2413</name>
</gene>
<proteinExistence type="predicted"/>